<comment type="caution">
    <text evidence="3">The sequence shown here is derived from an EMBL/GenBank/DDBJ whole genome shotgun (WGS) entry which is preliminary data.</text>
</comment>
<name>A0AAV9UMY4_9PEZI</name>
<dbReference type="AlphaFoldDB" id="A0AAV9UMY4"/>
<organism evidence="3 4">
    <name type="scientific">Orbilia brochopaga</name>
    <dbReference type="NCBI Taxonomy" id="3140254"/>
    <lineage>
        <taxon>Eukaryota</taxon>
        <taxon>Fungi</taxon>
        <taxon>Dikarya</taxon>
        <taxon>Ascomycota</taxon>
        <taxon>Pezizomycotina</taxon>
        <taxon>Orbiliomycetes</taxon>
        <taxon>Orbiliales</taxon>
        <taxon>Orbiliaceae</taxon>
        <taxon>Orbilia</taxon>
    </lineage>
</organism>
<dbReference type="Proteomes" id="UP001375240">
    <property type="component" value="Unassembled WGS sequence"/>
</dbReference>
<feature type="region of interest" description="Disordered" evidence="1">
    <location>
        <begin position="170"/>
        <end position="191"/>
    </location>
</feature>
<dbReference type="EMBL" id="JAVHNQ010000006">
    <property type="protein sequence ID" value="KAK6344364.1"/>
    <property type="molecule type" value="Genomic_DNA"/>
</dbReference>
<evidence type="ECO:0000256" key="1">
    <source>
        <dbReference type="SAM" id="MobiDB-lite"/>
    </source>
</evidence>
<reference evidence="3 4" key="1">
    <citation type="submission" date="2019-10" db="EMBL/GenBank/DDBJ databases">
        <authorList>
            <person name="Palmer J.M."/>
        </authorList>
    </citation>
    <scope>NUCLEOTIDE SEQUENCE [LARGE SCALE GENOMIC DNA]</scope>
    <source>
        <strain evidence="3 4">TWF696</strain>
    </source>
</reference>
<keyword evidence="4" id="KW-1185">Reference proteome</keyword>
<evidence type="ECO:0000313" key="3">
    <source>
        <dbReference type="EMBL" id="KAK6344364.1"/>
    </source>
</evidence>
<proteinExistence type="predicted"/>
<feature type="region of interest" description="Disordered" evidence="1">
    <location>
        <begin position="50"/>
        <end position="69"/>
    </location>
</feature>
<gene>
    <name evidence="3" type="ORF">TWF696_008003</name>
</gene>
<keyword evidence="2" id="KW-0472">Membrane</keyword>
<protein>
    <submittedName>
        <fullName evidence="3">Uncharacterized protein</fullName>
    </submittedName>
</protein>
<accession>A0AAV9UMY4</accession>
<keyword evidence="2" id="KW-1133">Transmembrane helix</keyword>
<evidence type="ECO:0000256" key="2">
    <source>
        <dbReference type="SAM" id="Phobius"/>
    </source>
</evidence>
<sequence>MSQKQVLAALDTEQGVKMTLSHLKRLYRIWELSKKNITIKRKKYVRDVLKKRQDEGKTQHRVRHKKSDQDVDDAVLQDILAISPRHFEGVGSSPGDIEILTPDAGSMALPDNVVRVDTHDQSIAVNAGGAGHNNGAIPLGLDAAVVDSAVDFQPQPAENDLHGEFEGPFASGPVDRSSEVPSTSTHDDNNRQAIDFSKDQTGQCCERTQQSHYHLQNPVTCTDDELGAIITAGVEGIPASPGSVSVGTVSPASESQQLDLEKYSHQYEENFERWIAGWKNEATSYFSYMMNPDIGQEDVIGTDAATIMRDVFEPGGIDLHLDPVYWSIEGGRPSYSARESSGETALDVTVASTVAFLERHFFELKPYIDRLPEKGRAVSYIPILVHLPKIQKEYGASHFFTVAATYFLLGLIYKSCVRGFEHQFFAI</sequence>
<keyword evidence="2" id="KW-0812">Transmembrane</keyword>
<evidence type="ECO:0000313" key="4">
    <source>
        <dbReference type="Proteomes" id="UP001375240"/>
    </source>
</evidence>
<feature type="transmembrane region" description="Helical" evidence="2">
    <location>
        <begin position="394"/>
        <end position="413"/>
    </location>
</feature>